<dbReference type="EMBL" id="LAZR01028410">
    <property type="protein sequence ID" value="KKL62694.1"/>
    <property type="molecule type" value="Genomic_DNA"/>
</dbReference>
<feature type="domain" description="VWFA" evidence="1">
    <location>
        <begin position="280"/>
        <end position="361"/>
    </location>
</feature>
<evidence type="ECO:0000259" key="1">
    <source>
        <dbReference type="PROSITE" id="PS50234"/>
    </source>
</evidence>
<proteinExistence type="predicted"/>
<dbReference type="InterPro" id="IPR036465">
    <property type="entry name" value="vWFA_dom_sf"/>
</dbReference>
<dbReference type="AlphaFoldDB" id="A0A0F9DLX7"/>
<dbReference type="SUPFAM" id="SSF53300">
    <property type="entry name" value="vWA-like"/>
    <property type="match status" value="1"/>
</dbReference>
<protein>
    <recommendedName>
        <fullName evidence="4">VWFA domain-containing protein</fullName>
    </recommendedName>
</protein>
<sequence length="361" mass="40171">MACQHKLSGLVLIGAMVLLAVGAGAWADGLVVPVRPEHRVRGTWAVKYHKVDIRVRDQVASVSIDQAFVNTGRARMEVEYLFPVPPEAAIDSMTLLVNGKEFAAKLLKADEARRIYEGIVRQKKDPALLEYVGFGLYKTRAFPLDPGKPMRVQITYKDVCRKDSDLVRVWYPLNTEKFSARKIEEVEVVVDIKAAGDILAPYSPSHDITVERKASSHVVVTYRVKNALPTQDFEVYYKQSAKDVEATMLTHMPESDKDGYFMLLVSPNPKTAKDHVWPKDIIMVLDRSGSMQGDKIRQAKEALGFILKNLNAKDRFNVVVYSDTVEPLYDELVAVSEAKVKDALGQVDAVDAGGGTNIHEA</sequence>
<dbReference type="PANTHER" id="PTHR45737:SF6">
    <property type="entry name" value="VON WILLEBRAND FACTOR A DOMAIN-CONTAINING PROTEIN 5A"/>
    <property type="match status" value="1"/>
</dbReference>
<evidence type="ECO:0000313" key="3">
    <source>
        <dbReference type="EMBL" id="KKL62694.1"/>
    </source>
</evidence>
<dbReference type="InterPro" id="IPR013694">
    <property type="entry name" value="VIT"/>
</dbReference>
<comment type="caution">
    <text evidence="3">The sequence shown here is derived from an EMBL/GenBank/DDBJ whole genome shotgun (WGS) entry which is preliminary data.</text>
</comment>
<dbReference type="PROSITE" id="PS50234">
    <property type="entry name" value="VWFA"/>
    <property type="match status" value="1"/>
</dbReference>
<dbReference type="Pfam" id="PF08487">
    <property type="entry name" value="VIT"/>
    <property type="match status" value="1"/>
</dbReference>
<feature type="non-terminal residue" evidence="3">
    <location>
        <position position="361"/>
    </location>
</feature>
<reference evidence="3" key="1">
    <citation type="journal article" date="2015" name="Nature">
        <title>Complex archaea that bridge the gap between prokaryotes and eukaryotes.</title>
        <authorList>
            <person name="Spang A."/>
            <person name="Saw J.H."/>
            <person name="Jorgensen S.L."/>
            <person name="Zaremba-Niedzwiedzka K."/>
            <person name="Martijn J."/>
            <person name="Lind A.E."/>
            <person name="van Eijk R."/>
            <person name="Schleper C."/>
            <person name="Guy L."/>
            <person name="Ettema T.J."/>
        </authorList>
    </citation>
    <scope>NUCLEOTIDE SEQUENCE</scope>
</reference>
<feature type="domain" description="VIT" evidence="2">
    <location>
        <begin position="30"/>
        <end position="158"/>
    </location>
</feature>
<evidence type="ECO:0000259" key="2">
    <source>
        <dbReference type="PROSITE" id="PS51468"/>
    </source>
</evidence>
<organism evidence="3">
    <name type="scientific">marine sediment metagenome</name>
    <dbReference type="NCBI Taxonomy" id="412755"/>
    <lineage>
        <taxon>unclassified sequences</taxon>
        <taxon>metagenomes</taxon>
        <taxon>ecological metagenomes</taxon>
    </lineage>
</organism>
<accession>A0A0F9DLX7</accession>
<dbReference type="PROSITE" id="PS51468">
    <property type="entry name" value="VIT"/>
    <property type="match status" value="1"/>
</dbReference>
<dbReference type="Pfam" id="PF13768">
    <property type="entry name" value="VWA_3"/>
    <property type="match status" value="1"/>
</dbReference>
<dbReference type="InterPro" id="IPR002035">
    <property type="entry name" value="VWF_A"/>
</dbReference>
<dbReference type="Gene3D" id="3.40.50.410">
    <property type="entry name" value="von Willebrand factor, type A domain"/>
    <property type="match status" value="1"/>
</dbReference>
<name>A0A0F9DLX7_9ZZZZ</name>
<evidence type="ECO:0008006" key="4">
    <source>
        <dbReference type="Google" id="ProtNLM"/>
    </source>
</evidence>
<dbReference type="PANTHER" id="PTHR45737">
    <property type="entry name" value="VON WILLEBRAND FACTOR A DOMAIN-CONTAINING PROTEIN 5A"/>
    <property type="match status" value="1"/>
</dbReference>
<gene>
    <name evidence="3" type="ORF">LCGC14_2182650</name>
</gene>